<dbReference type="Pfam" id="PF10056">
    <property type="entry name" value="DUF2293"/>
    <property type="match status" value="1"/>
</dbReference>
<reference evidence="2 3" key="1">
    <citation type="submission" date="2024-02" db="EMBL/GenBank/DDBJ databases">
        <title>Roseibium algae sp. nov., isolated from marine alga (Grateloupia sp.), showing potential in myo-inositol conversion.</title>
        <authorList>
            <person name="Wang Y."/>
        </authorList>
    </citation>
    <scope>NUCLEOTIDE SEQUENCE [LARGE SCALE GENOMIC DNA]</scope>
    <source>
        <strain evidence="2 3">H3510</strain>
    </source>
</reference>
<dbReference type="EMBL" id="JBAKIA010000006">
    <property type="protein sequence ID" value="MEJ8474644.1"/>
    <property type="molecule type" value="Genomic_DNA"/>
</dbReference>
<proteinExistence type="predicted"/>
<sequence>MTGTKRQKNLRKALREIAPRVPMIDAEAILDTASAGHLRHLPPSIALWQATTSRIRHAHTDYDALLNDDYDRDAARYFVLDDMNEILEDWGSTKRLDAEEDSPGNQS</sequence>
<accession>A0ABU8TKH0</accession>
<feature type="domain" description="DUF2293" evidence="1">
    <location>
        <begin position="13"/>
        <end position="91"/>
    </location>
</feature>
<protein>
    <submittedName>
        <fullName evidence="2">DUF2293 domain-containing protein</fullName>
    </submittedName>
</protein>
<name>A0ABU8TKH0_9HYPH</name>
<organism evidence="2 3">
    <name type="scientific">Roseibium algae</name>
    <dbReference type="NCBI Taxonomy" id="3123038"/>
    <lineage>
        <taxon>Bacteria</taxon>
        <taxon>Pseudomonadati</taxon>
        <taxon>Pseudomonadota</taxon>
        <taxon>Alphaproteobacteria</taxon>
        <taxon>Hyphomicrobiales</taxon>
        <taxon>Stappiaceae</taxon>
        <taxon>Roseibium</taxon>
    </lineage>
</organism>
<evidence type="ECO:0000313" key="2">
    <source>
        <dbReference type="EMBL" id="MEJ8474644.1"/>
    </source>
</evidence>
<gene>
    <name evidence="2" type="ORF">V6575_11155</name>
</gene>
<dbReference type="Proteomes" id="UP001385499">
    <property type="component" value="Unassembled WGS sequence"/>
</dbReference>
<evidence type="ECO:0000259" key="1">
    <source>
        <dbReference type="Pfam" id="PF10056"/>
    </source>
</evidence>
<evidence type="ECO:0000313" key="3">
    <source>
        <dbReference type="Proteomes" id="UP001385499"/>
    </source>
</evidence>
<dbReference type="RefSeq" id="WP_340274407.1">
    <property type="nucleotide sequence ID" value="NZ_JBAKIA010000006.1"/>
</dbReference>
<dbReference type="InterPro" id="IPR018744">
    <property type="entry name" value="DUF2293"/>
</dbReference>
<keyword evidence="3" id="KW-1185">Reference proteome</keyword>
<comment type="caution">
    <text evidence="2">The sequence shown here is derived from an EMBL/GenBank/DDBJ whole genome shotgun (WGS) entry which is preliminary data.</text>
</comment>